<protein>
    <submittedName>
        <fullName evidence="2">Uncharacterized protein</fullName>
    </submittedName>
</protein>
<dbReference type="AlphaFoldDB" id="A0AAD9DFP3"/>
<sequence length="106" mass="11962">MSNPITTWIKSGMETYKDREDWMAERVSENSVNSQKLSDERHGPFKPHNVHQCESRARVNFRPSAAISSLAGSEMGDAGSFRAVRAYQSDFAKRRDEILTDIAKNG</sequence>
<evidence type="ECO:0000313" key="3">
    <source>
        <dbReference type="Proteomes" id="UP001224775"/>
    </source>
</evidence>
<comment type="caution">
    <text evidence="2">The sequence shown here is derived from an EMBL/GenBank/DDBJ whole genome shotgun (WGS) entry which is preliminary data.</text>
</comment>
<gene>
    <name evidence="2" type="ORF">QTG54_005475</name>
</gene>
<evidence type="ECO:0000313" key="2">
    <source>
        <dbReference type="EMBL" id="KAK1743878.1"/>
    </source>
</evidence>
<proteinExistence type="predicted"/>
<evidence type="ECO:0000256" key="1">
    <source>
        <dbReference type="SAM" id="MobiDB-lite"/>
    </source>
</evidence>
<organism evidence="2 3">
    <name type="scientific">Skeletonema marinoi</name>
    <dbReference type="NCBI Taxonomy" id="267567"/>
    <lineage>
        <taxon>Eukaryota</taxon>
        <taxon>Sar</taxon>
        <taxon>Stramenopiles</taxon>
        <taxon>Ochrophyta</taxon>
        <taxon>Bacillariophyta</taxon>
        <taxon>Coscinodiscophyceae</taxon>
        <taxon>Thalassiosirophycidae</taxon>
        <taxon>Thalassiosirales</taxon>
        <taxon>Skeletonemataceae</taxon>
        <taxon>Skeletonema</taxon>
        <taxon>Skeletonema marinoi-dohrnii complex</taxon>
    </lineage>
</organism>
<accession>A0AAD9DFP3</accession>
<feature type="region of interest" description="Disordered" evidence="1">
    <location>
        <begin position="29"/>
        <end position="52"/>
    </location>
</feature>
<keyword evidence="3" id="KW-1185">Reference proteome</keyword>
<dbReference type="EMBL" id="JATAAI010000008">
    <property type="protein sequence ID" value="KAK1743878.1"/>
    <property type="molecule type" value="Genomic_DNA"/>
</dbReference>
<reference evidence="2" key="1">
    <citation type="submission" date="2023-06" db="EMBL/GenBank/DDBJ databases">
        <title>Survivors Of The Sea: Transcriptome response of Skeletonema marinoi to long-term dormancy.</title>
        <authorList>
            <person name="Pinder M.I.M."/>
            <person name="Kourtchenko O."/>
            <person name="Robertson E.K."/>
            <person name="Larsson T."/>
            <person name="Maumus F."/>
            <person name="Osuna-Cruz C.M."/>
            <person name="Vancaester E."/>
            <person name="Stenow R."/>
            <person name="Vandepoele K."/>
            <person name="Ploug H."/>
            <person name="Bruchert V."/>
            <person name="Godhe A."/>
            <person name="Topel M."/>
        </authorList>
    </citation>
    <scope>NUCLEOTIDE SEQUENCE</scope>
    <source>
        <strain evidence="2">R05AC</strain>
    </source>
</reference>
<name>A0AAD9DFP3_9STRA</name>
<dbReference type="Proteomes" id="UP001224775">
    <property type="component" value="Unassembled WGS sequence"/>
</dbReference>